<name>A0AB33IIE9_ACEAC</name>
<accession>A0AB33IIE9</accession>
<keyword evidence="2" id="KW-1185">Reference proteome</keyword>
<protein>
    <recommendedName>
        <fullName evidence="3">ABC transporter</fullName>
    </recommendedName>
</protein>
<evidence type="ECO:0000313" key="2">
    <source>
        <dbReference type="Proteomes" id="UP000516424"/>
    </source>
</evidence>
<gene>
    <name evidence="1" type="ORF">EMQ_1300</name>
</gene>
<reference evidence="1 2" key="1">
    <citation type="journal article" date="2011" name="Microbiology">
        <title>Transcriptome response to different carbon sources in Acetobacter aceti.</title>
        <authorList>
            <person name="Sakurai K."/>
            <person name="Arai H."/>
            <person name="Ishii M."/>
            <person name="Igarashi Y."/>
        </authorList>
    </citation>
    <scope>NUCLEOTIDE SEQUENCE [LARGE SCALE GENOMIC DNA]</scope>
    <source>
        <strain evidence="1 2">NBRC 14818</strain>
    </source>
</reference>
<evidence type="ECO:0000313" key="1">
    <source>
        <dbReference type="EMBL" id="BCK75694.1"/>
    </source>
</evidence>
<dbReference type="AlphaFoldDB" id="A0AB33IIE9"/>
<dbReference type="Proteomes" id="UP000516424">
    <property type="component" value="Chromosome"/>
</dbReference>
<dbReference type="EMBL" id="AP023410">
    <property type="protein sequence ID" value="BCK75694.1"/>
    <property type="molecule type" value="Genomic_DNA"/>
</dbReference>
<evidence type="ECO:0008006" key="3">
    <source>
        <dbReference type="Google" id="ProtNLM"/>
    </source>
</evidence>
<dbReference type="RefSeq" id="WP_010668693.1">
    <property type="nucleotide sequence ID" value="NZ_AP023410.1"/>
</dbReference>
<sequence length="55" mass="5758">MGLLAAVLAQTCPGMTVVSITHRQSVARLHANIIDLTPFAVAREDTLSADASPEP</sequence>
<organism evidence="1 2">
    <name type="scientific">Acetobacter aceti NBRC 14818</name>
    <dbReference type="NCBI Taxonomy" id="887700"/>
    <lineage>
        <taxon>Bacteria</taxon>
        <taxon>Pseudomonadati</taxon>
        <taxon>Pseudomonadota</taxon>
        <taxon>Alphaproteobacteria</taxon>
        <taxon>Acetobacterales</taxon>
        <taxon>Acetobacteraceae</taxon>
        <taxon>Acetobacter</taxon>
        <taxon>Acetobacter subgen. Acetobacter</taxon>
    </lineage>
</organism>
<proteinExistence type="predicted"/>